<evidence type="ECO:0000313" key="2">
    <source>
        <dbReference type="EMBL" id="KAG5587348.1"/>
    </source>
</evidence>
<gene>
    <name evidence="2" type="ORF">H5410_047782</name>
</gene>
<dbReference type="OrthoDB" id="10569502at2759"/>
<keyword evidence="1" id="KW-1133">Transmembrane helix</keyword>
<dbReference type="AlphaFoldDB" id="A0A9J5XJA1"/>
<evidence type="ECO:0000313" key="3">
    <source>
        <dbReference type="Proteomes" id="UP000824120"/>
    </source>
</evidence>
<protein>
    <submittedName>
        <fullName evidence="2">Uncharacterized protein</fullName>
    </submittedName>
</protein>
<keyword evidence="1" id="KW-0812">Transmembrane</keyword>
<dbReference type="EMBL" id="JACXVP010000009">
    <property type="protein sequence ID" value="KAG5587348.1"/>
    <property type="molecule type" value="Genomic_DNA"/>
</dbReference>
<sequence>MVDNMTEARLRWFEHVKRKCANAPVMRTCERLNIVGTRRGRGRPKKYREKLLLVSCFVSIVIFPFHSTVYTLIKDP</sequence>
<keyword evidence="1" id="KW-0472">Membrane</keyword>
<reference evidence="2 3" key="1">
    <citation type="submission" date="2020-09" db="EMBL/GenBank/DDBJ databases">
        <title>De no assembly of potato wild relative species, Solanum commersonii.</title>
        <authorList>
            <person name="Cho K."/>
        </authorList>
    </citation>
    <scope>NUCLEOTIDE SEQUENCE [LARGE SCALE GENOMIC DNA]</scope>
    <source>
        <strain evidence="2">LZ3.2</strain>
        <tissue evidence="2">Leaf</tissue>
    </source>
</reference>
<dbReference type="PANTHER" id="PTHR46238">
    <property type="entry name" value="REVERSE TRANSCRIPTASE DOMAIN-CONTAINING PROTEIN"/>
    <property type="match status" value="1"/>
</dbReference>
<name>A0A9J5XJA1_SOLCO</name>
<comment type="caution">
    <text evidence="2">The sequence shown here is derived from an EMBL/GenBank/DDBJ whole genome shotgun (WGS) entry which is preliminary data.</text>
</comment>
<proteinExistence type="predicted"/>
<dbReference type="PANTHER" id="PTHR46238:SF8">
    <property type="entry name" value="ENDONUCLEASE_EXONUCLEASE_PHOSPHATASE DOMAIN-CONTAINING PROTEIN"/>
    <property type="match status" value="1"/>
</dbReference>
<keyword evidence="3" id="KW-1185">Reference proteome</keyword>
<feature type="transmembrane region" description="Helical" evidence="1">
    <location>
        <begin position="51"/>
        <end position="73"/>
    </location>
</feature>
<organism evidence="2 3">
    <name type="scientific">Solanum commersonii</name>
    <name type="common">Commerson's wild potato</name>
    <name type="synonym">Commerson's nightshade</name>
    <dbReference type="NCBI Taxonomy" id="4109"/>
    <lineage>
        <taxon>Eukaryota</taxon>
        <taxon>Viridiplantae</taxon>
        <taxon>Streptophyta</taxon>
        <taxon>Embryophyta</taxon>
        <taxon>Tracheophyta</taxon>
        <taxon>Spermatophyta</taxon>
        <taxon>Magnoliopsida</taxon>
        <taxon>eudicotyledons</taxon>
        <taxon>Gunneridae</taxon>
        <taxon>Pentapetalae</taxon>
        <taxon>asterids</taxon>
        <taxon>lamiids</taxon>
        <taxon>Solanales</taxon>
        <taxon>Solanaceae</taxon>
        <taxon>Solanoideae</taxon>
        <taxon>Solaneae</taxon>
        <taxon>Solanum</taxon>
    </lineage>
</organism>
<accession>A0A9J5XJA1</accession>
<evidence type="ECO:0000256" key="1">
    <source>
        <dbReference type="SAM" id="Phobius"/>
    </source>
</evidence>
<dbReference type="Proteomes" id="UP000824120">
    <property type="component" value="Chromosome 9"/>
</dbReference>